<dbReference type="NCBIfam" id="TIGR00613">
    <property type="entry name" value="reco"/>
    <property type="match status" value="1"/>
</dbReference>
<evidence type="ECO:0000256" key="2">
    <source>
        <dbReference type="ARBA" id="ARBA00023172"/>
    </source>
</evidence>
<dbReference type="Gene3D" id="2.40.50.140">
    <property type="entry name" value="Nucleic acid-binding proteins"/>
    <property type="match status" value="1"/>
</dbReference>
<dbReference type="InterPro" id="IPR037278">
    <property type="entry name" value="ARFGAP/RecO"/>
</dbReference>
<gene>
    <name evidence="4" type="primary">recO</name>
    <name evidence="6" type="ORF">AOC36_05050</name>
</gene>
<accession>A0A0X8GZQ8</accession>
<dbReference type="KEGG" id="erl:AOC36_05050"/>
<dbReference type="Pfam" id="PF02565">
    <property type="entry name" value="RecO_C"/>
    <property type="match status" value="1"/>
</dbReference>
<keyword evidence="2 4" id="KW-0233">DNA recombination</keyword>
<sequence length="233" mass="27635">MNDLDIGFVLSVSAYREHDAMILFLGEEKGMLRFVLPGYYKENSKQGALGLEYSKVRYRFRYRKDALLRIQTGELIDSYYQHRFDFDWLVYASLLSELCIRFYDEDHNHIWFNWFDVYLRDPSKPYLVTILVTIIKQMGYEPYVDGCVITHQAHVSDFSIEKGGFVSIEYRSLTSKIDLETLKLIRYIFKAETIDMNTLKESSKLDNLIEILIEYLQYHADMKFNSWKLISSV</sequence>
<reference evidence="6 7" key="1">
    <citation type="submission" date="2015-10" db="EMBL/GenBank/DDBJ databases">
        <title>Erysipelothrix larvae sp. LV19 isolated from the larval gut of the rhinoceros beetle, Trypoxylus dichotomus.</title>
        <authorList>
            <person name="Lim S."/>
            <person name="Kim B.-C."/>
        </authorList>
    </citation>
    <scope>NUCLEOTIDE SEQUENCE [LARGE SCALE GENOMIC DNA]</scope>
    <source>
        <strain evidence="6 7">LV19</strain>
    </source>
</reference>
<dbReference type="PANTHER" id="PTHR33991:SF1">
    <property type="entry name" value="DNA REPAIR PROTEIN RECO"/>
    <property type="match status" value="1"/>
</dbReference>
<dbReference type="SUPFAM" id="SSF57863">
    <property type="entry name" value="ArfGap/RecO-like zinc finger"/>
    <property type="match status" value="1"/>
</dbReference>
<evidence type="ECO:0000256" key="3">
    <source>
        <dbReference type="ARBA" id="ARBA00023204"/>
    </source>
</evidence>
<dbReference type="AlphaFoldDB" id="A0A0X8GZQ8"/>
<dbReference type="Proteomes" id="UP000063781">
    <property type="component" value="Chromosome"/>
</dbReference>
<dbReference type="GO" id="GO:0006302">
    <property type="term" value="P:double-strand break repair"/>
    <property type="evidence" value="ECO:0007669"/>
    <property type="project" value="TreeGrafter"/>
</dbReference>
<evidence type="ECO:0000313" key="7">
    <source>
        <dbReference type="Proteomes" id="UP000063781"/>
    </source>
</evidence>
<keyword evidence="3 4" id="KW-0234">DNA repair</keyword>
<dbReference type="GO" id="GO:0043590">
    <property type="term" value="C:bacterial nucleoid"/>
    <property type="evidence" value="ECO:0007669"/>
    <property type="project" value="TreeGrafter"/>
</dbReference>
<dbReference type="PANTHER" id="PTHR33991">
    <property type="entry name" value="DNA REPAIR PROTEIN RECO"/>
    <property type="match status" value="1"/>
</dbReference>
<dbReference type="InterPro" id="IPR012340">
    <property type="entry name" value="NA-bd_OB-fold"/>
</dbReference>
<comment type="similarity">
    <text evidence="4">Belongs to the RecO family.</text>
</comment>
<evidence type="ECO:0000259" key="5">
    <source>
        <dbReference type="Pfam" id="PF11967"/>
    </source>
</evidence>
<organism evidence="6 7">
    <name type="scientific">Erysipelothrix larvae</name>
    <dbReference type="NCBI Taxonomy" id="1514105"/>
    <lineage>
        <taxon>Bacteria</taxon>
        <taxon>Bacillati</taxon>
        <taxon>Bacillota</taxon>
        <taxon>Erysipelotrichia</taxon>
        <taxon>Erysipelotrichales</taxon>
        <taxon>Erysipelotrichaceae</taxon>
        <taxon>Erysipelothrix</taxon>
    </lineage>
</organism>
<dbReference type="EMBL" id="CP013213">
    <property type="protein sequence ID" value="AMC93365.1"/>
    <property type="molecule type" value="Genomic_DNA"/>
</dbReference>
<dbReference type="HAMAP" id="MF_00201">
    <property type="entry name" value="RecO"/>
    <property type="match status" value="1"/>
</dbReference>
<name>A0A0X8GZQ8_9FIRM</name>
<evidence type="ECO:0000256" key="4">
    <source>
        <dbReference type="HAMAP-Rule" id="MF_00201"/>
    </source>
</evidence>
<dbReference type="RefSeq" id="WP_067632072.1">
    <property type="nucleotide sequence ID" value="NZ_CP013213.1"/>
</dbReference>
<keyword evidence="1 4" id="KW-0227">DNA damage</keyword>
<dbReference type="STRING" id="1514105.AOC36_05050"/>
<proteinExistence type="inferred from homology"/>
<evidence type="ECO:0000313" key="6">
    <source>
        <dbReference type="EMBL" id="AMC93365.1"/>
    </source>
</evidence>
<keyword evidence="7" id="KW-1185">Reference proteome</keyword>
<feature type="domain" description="DNA replication/recombination mediator RecO N-terminal" evidence="5">
    <location>
        <begin position="5"/>
        <end position="79"/>
    </location>
</feature>
<evidence type="ECO:0000256" key="1">
    <source>
        <dbReference type="ARBA" id="ARBA00022763"/>
    </source>
</evidence>
<dbReference type="OrthoDB" id="9797083at2"/>
<protein>
    <recommendedName>
        <fullName evidence="4">DNA repair protein RecO</fullName>
    </recommendedName>
    <alternativeName>
        <fullName evidence="4">Recombination protein O</fullName>
    </alternativeName>
</protein>
<comment type="function">
    <text evidence="4">Involved in DNA repair and RecF pathway recombination.</text>
</comment>
<dbReference type="InterPro" id="IPR022572">
    <property type="entry name" value="DNA_rep/recomb_RecO_N"/>
</dbReference>
<dbReference type="Pfam" id="PF11967">
    <property type="entry name" value="RecO_N"/>
    <property type="match status" value="1"/>
</dbReference>
<dbReference type="InterPro" id="IPR003717">
    <property type="entry name" value="RecO"/>
</dbReference>
<dbReference type="GO" id="GO:0006310">
    <property type="term" value="P:DNA recombination"/>
    <property type="evidence" value="ECO:0007669"/>
    <property type="project" value="UniProtKB-UniRule"/>
</dbReference>